<evidence type="ECO:0000256" key="6">
    <source>
        <dbReference type="RuleBase" id="RU004466"/>
    </source>
</evidence>
<evidence type="ECO:0000313" key="7">
    <source>
        <dbReference type="EMBL" id="JAV51754.1"/>
    </source>
</evidence>
<evidence type="ECO:0000256" key="1">
    <source>
        <dbReference type="ARBA" id="ARBA00001946"/>
    </source>
</evidence>
<dbReference type="GO" id="GO:0005737">
    <property type="term" value="C:cytoplasm"/>
    <property type="evidence" value="ECO:0007669"/>
    <property type="project" value="TreeGrafter"/>
</dbReference>
<dbReference type="GO" id="GO:0046872">
    <property type="term" value="F:metal ion binding"/>
    <property type="evidence" value="ECO:0007669"/>
    <property type="project" value="UniProtKB-KW"/>
</dbReference>
<dbReference type="GO" id="GO:0004161">
    <property type="term" value="F:dimethylallyltranstransferase activity"/>
    <property type="evidence" value="ECO:0007669"/>
    <property type="project" value="TreeGrafter"/>
</dbReference>
<dbReference type="InterPro" id="IPR000092">
    <property type="entry name" value="Polyprenyl_synt"/>
</dbReference>
<comment type="similarity">
    <text evidence="6">Belongs to the FPP/GGPP synthase family.</text>
</comment>
<dbReference type="AlphaFoldDB" id="A0A1Y1JRB8"/>
<comment type="pathway">
    <text evidence="5">Pheromone biosynthesis.</text>
</comment>
<dbReference type="CDD" id="cd00867">
    <property type="entry name" value="Trans_IPPS"/>
    <property type="match status" value="1"/>
</dbReference>
<evidence type="ECO:0008006" key="8">
    <source>
        <dbReference type="Google" id="ProtNLM"/>
    </source>
</evidence>
<dbReference type="Pfam" id="PF00348">
    <property type="entry name" value="polyprenyl_synt"/>
    <property type="match status" value="1"/>
</dbReference>
<proteinExistence type="inferred from homology"/>
<dbReference type="GO" id="GO:0042811">
    <property type="term" value="P:pheromone biosynthetic process"/>
    <property type="evidence" value="ECO:0007669"/>
    <property type="project" value="UniProtKB-ARBA"/>
</dbReference>
<dbReference type="EMBL" id="GEZM01102878">
    <property type="protein sequence ID" value="JAV51754.1"/>
    <property type="molecule type" value="Transcribed_RNA"/>
</dbReference>
<keyword evidence="4" id="KW-0460">Magnesium</keyword>
<dbReference type="InterPro" id="IPR039702">
    <property type="entry name" value="FPS1-like"/>
</dbReference>
<dbReference type="Gene3D" id="1.10.600.10">
    <property type="entry name" value="Farnesyl Diphosphate Synthase"/>
    <property type="match status" value="1"/>
</dbReference>
<evidence type="ECO:0000256" key="2">
    <source>
        <dbReference type="ARBA" id="ARBA00022679"/>
    </source>
</evidence>
<name>A0A1Y1JRB8_PHOPY</name>
<reference evidence="7" key="1">
    <citation type="journal article" date="2016" name="Sci. Rep.">
        <title>Molecular characterization of firefly nuptial gifts: a multi-omics approach sheds light on postcopulatory sexual selection.</title>
        <authorList>
            <person name="Al-Wathiqui N."/>
            <person name="Fallon T.R."/>
            <person name="South A."/>
            <person name="Weng J.K."/>
            <person name="Lewis S.M."/>
        </authorList>
    </citation>
    <scope>NUCLEOTIDE SEQUENCE</scope>
</reference>
<comment type="cofactor">
    <cofactor evidence="1">
        <name>Mg(2+)</name>
        <dbReference type="ChEBI" id="CHEBI:18420"/>
    </cofactor>
</comment>
<protein>
    <recommendedName>
        <fullName evidence="8">Isoprenoid synthase domain-containing protein</fullName>
    </recommendedName>
</protein>
<evidence type="ECO:0000256" key="5">
    <source>
        <dbReference type="ARBA" id="ARBA00033740"/>
    </source>
</evidence>
<dbReference type="SUPFAM" id="SSF48576">
    <property type="entry name" value="Terpenoid synthases"/>
    <property type="match status" value="1"/>
</dbReference>
<keyword evidence="3" id="KW-0479">Metal-binding</keyword>
<evidence type="ECO:0000256" key="4">
    <source>
        <dbReference type="ARBA" id="ARBA00022842"/>
    </source>
</evidence>
<evidence type="ECO:0000256" key="3">
    <source>
        <dbReference type="ARBA" id="ARBA00022723"/>
    </source>
</evidence>
<dbReference type="GO" id="GO:0004337">
    <property type="term" value="F:(2E,6E)-farnesyl diphosphate synthase activity"/>
    <property type="evidence" value="ECO:0007669"/>
    <property type="project" value="TreeGrafter"/>
</dbReference>
<dbReference type="PANTHER" id="PTHR11525">
    <property type="entry name" value="FARNESYL-PYROPHOSPHATE SYNTHETASE"/>
    <property type="match status" value="1"/>
</dbReference>
<dbReference type="InterPro" id="IPR008949">
    <property type="entry name" value="Isoprenoid_synthase_dom_sf"/>
</dbReference>
<sequence>MSSSFCGRISKLSNSYYVKSDERAFMETFPEVIQVLMNSPWCLQVPSFADHYKELIKYTVLKERRFRPSIVMEAYRAMESPENFSKEKLHLVTIFAWSIELMQSALITLDDIWDQSPMRGNDIPWYKKPNIGLTGINDGVILYESAFSLIKTYFSSQNVYTALMETLHQLSVGTAIGQYLDWKCKRDSKPTFENFNMQTYRGIARFKTASALVETPFKGIRILTNNLPIPNSSEDVFMELGVACQIDNDILDTYNEKGEVRHQVGSDIREGACTWPAIQVLESGNKEMIRKFKQNYGRPQLECENEIIKIFEEFRIFGKYRTYCQTTRGRLEKRAREMEPSLQRAILAATENVLPISAYI</sequence>
<organism evidence="7">
    <name type="scientific">Photinus pyralis</name>
    <name type="common">Common eastern firefly</name>
    <name type="synonym">Lampyris pyralis</name>
    <dbReference type="NCBI Taxonomy" id="7054"/>
    <lineage>
        <taxon>Eukaryota</taxon>
        <taxon>Metazoa</taxon>
        <taxon>Ecdysozoa</taxon>
        <taxon>Arthropoda</taxon>
        <taxon>Hexapoda</taxon>
        <taxon>Insecta</taxon>
        <taxon>Pterygota</taxon>
        <taxon>Neoptera</taxon>
        <taxon>Endopterygota</taxon>
        <taxon>Coleoptera</taxon>
        <taxon>Polyphaga</taxon>
        <taxon>Elateriformia</taxon>
        <taxon>Elateroidea</taxon>
        <taxon>Lampyridae</taxon>
        <taxon>Lampyrinae</taxon>
        <taxon>Photinus</taxon>
    </lineage>
</organism>
<dbReference type="PANTHER" id="PTHR11525:SF0">
    <property type="entry name" value="FARNESYL PYROPHOSPHATE SYNTHASE"/>
    <property type="match status" value="1"/>
</dbReference>
<keyword evidence="2 6" id="KW-0808">Transferase</keyword>
<accession>A0A1Y1JRB8</accession>
<dbReference type="SFLD" id="SFLDS00005">
    <property type="entry name" value="Isoprenoid_Synthase_Type_I"/>
    <property type="match status" value="1"/>
</dbReference>
<dbReference type="GO" id="GO:0045337">
    <property type="term" value="P:farnesyl diphosphate biosynthetic process"/>
    <property type="evidence" value="ECO:0007669"/>
    <property type="project" value="TreeGrafter"/>
</dbReference>